<dbReference type="InterPro" id="IPR008979">
    <property type="entry name" value="Galactose-bd-like_sf"/>
</dbReference>
<dbReference type="SUPFAM" id="SSF49785">
    <property type="entry name" value="Galactose-binding domain-like"/>
    <property type="match status" value="1"/>
</dbReference>
<sequence>MYIEKKRINHYKNQNRISSPRLITPFMNKHEYYNISQKEEAAACIPVQFVSKFEDYSSLLLGHVSHQGHKENAVVSNFCTTLTAQFILDDYDKAQDYHLYVHDILCPMLIVIDDAIVSYIEPDDTYHRIDITHFVTSGRHELKIMAYQKCNDATYPSTNILLDDIYIVTRAYDRIEDFDIYCQYDSETGLLQPTLNIKDIEGAPQITYSVLDQFGETLVTDEVNIDQSNRLNLNAITLDDSTIHHLTLMLETQDEVIMHELMMKFVMPTIEAQHPTKVFTM</sequence>
<accession>A0ABD7TW68</accession>
<organism evidence="1 2">
    <name type="scientific">Staphylococcus agnetis</name>
    <dbReference type="NCBI Taxonomy" id="985762"/>
    <lineage>
        <taxon>Bacteria</taxon>
        <taxon>Bacillati</taxon>
        <taxon>Bacillota</taxon>
        <taxon>Bacilli</taxon>
        <taxon>Bacillales</taxon>
        <taxon>Staphylococcaceae</taxon>
        <taxon>Staphylococcus</taxon>
    </lineage>
</organism>
<dbReference type="Proteomes" id="UP001065705">
    <property type="component" value="Chromosome"/>
</dbReference>
<gene>
    <name evidence="1" type="ORF">MUA95_02685</name>
</gene>
<evidence type="ECO:0000313" key="1">
    <source>
        <dbReference type="EMBL" id="UXU57735.1"/>
    </source>
</evidence>
<name>A0ABD7TW68_9STAP</name>
<reference evidence="1" key="1">
    <citation type="submission" date="2022-03" db="EMBL/GenBank/DDBJ databases">
        <title>Comparative Genomics of East African Camel-Associated Staphylococcaceae spp.: Diversity and Inheritance of Traits Involved in Host-Pathogen Interactions.</title>
        <authorList>
            <person name="Akarsu H."/>
            <person name="Liljander A."/>
            <person name="Younan M."/>
            <person name="Brodard I."/>
            <person name="Glucks I."/>
            <person name="Labroussaa F."/>
            <person name="Overesch G."/>
            <person name="Kuhnert P."/>
            <person name="Perreten V."/>
            <person name="Drexler J.F."/>
            <person name="Corman V.M."/>
            <person name="Falquet L."/>
            <person name="Jores J."/>
        </authorList>
    </citation>
    <scope>NUCLEOTIDE SEQUENCE</scope>
    <source>
        <strain evidence="1">IVB6197</strain>
    </source>
</reference>
<proteinExistence type="predicted"/>
<dbReference type="AlphaFoldDB" id="A0ABD7TW68"/>
<protein>
    <submittedName>
        <fullName evidence="1">Uncharacterized protein</fullName>
    </submittedName>
</protein>
<dbReference type="RefSeq" id="WP_262626650.1">
    <property type="nucleotide sequence ID" value="NZ_CP094809.1"/>
</dbReference>
<evidence type="ECO:0000313" key="2">
    <source>
        <dbReference type="Proteomes" id="UP001065705"/>
    </source>
</evidence>
<dbReference type="EMBL" id="CP094809">
    <property type="protein sequence ID" value="UXU57735.1"/>
    <property type="molecule type" value="Genomic_DNA"/>
</dbReference>